<dbReference type="GO" id="GO:0022857">
    <property type="term" value="F:transmembrane transporter activity"/>
    <property type="evidence" value="ECO:0007669"/>
    <property type="project" value="InterPro"/>
</dbReference>
<dbReference type="InterPro" id="IPR011701">
    <property type="entry name" value="MFS"/>
</dbReference>
<evidence type="ECO:0000256" key="2">
    <source>
        <dbReference type="ARBA" id="ARBA00008335"/>
    </source>
</evidence>
<keyword evidence="6 7" id="KW-0472">Membrane</keyword>
<evidence type="ECO:0000256" key="4">
    <source>
        <dbReference type="ARBA" id="ARBA00022692"/>
    </source>
</evidence>
<dbReference type="Gene3D" id="1.20.1250.20">
    <property type="entry name" value="MFS general substrate transporter like domains"/>
    <property type="match status" value="2"/>
</dbReference>
<dbReference type="InterPro" id="IPR051788">
    <property type="entry name" value="MFS_Transporter"/>
</dbReference>
<evidence type="ECO:0000313" key="9">
    <source>
        <dbReference type="EMBL" id="TWT51789.1"/>
    </source>
</evidence>
<dbReference type="GO" id="GO:0016020">
    <property type="term" value="C:membrane"/>
    <property type="evidence" value="ECO:0007669"/>
    <property type="project" value="TreeGrafter"/>
</dbReference>
<evidence type="ECO:0000256" key="1">
    <source>
        <dbReference type="ARBA" id="ARBA00004127"/>
    </source>
</evidence>
<keyword evidence="4 7" id="KW-0812">Transmembrane</keyword>
<feature type="transmembrane region" description="Helical" evidence="7">
    <location>
        <begin position="278"/>
        <end position="300"/>
    </location>
</feature>
<evidence type="ECO:0000256" key="6">
    <source>
        <dbReference type="ARBA" id="ARBA00023136"/>
    </source>
</evidence>
<proteinExistence type="inferred from homology"/>
<comment type="caution">
    <text evidence="9">The sequence shown here is derived from an EMBL/GenBank/DDBJ whole genome shotgun (WGS) entry which is preliminary data.</text>
</comment>
<feature type="transmembrane region" description="Helical" evidence="7">
    <location>
        <begin position="213"/>
        <end position="231"/>
    </location>
</feature>
<dbReference type="PANTHER" id="PTHR23514">
    <property type="entry name" value="BYPASS OF STOP CODON PROTEIN 6"/>
    <property type="match status" value="1"/>
</dbReference>
<accession>A0A5C5WNU5</accession>
<name>A0A5C5WNU5_9BACT</name>
<dbReference type="InterPro" id="IPR020846">
    <property type="entry name" value="MFS_dom"/>
</dbReference>
<evidence type="ECO:0000256" key="5">
    <source>
        <dbReference type="ARBA" id="ARBA00022989"/>
    </source>
</evidence>
<feature type="domain" description="Major facilitator superfamily (MFS) profile" evidence="8">
    <location>
        <begin position="11"/>
        <end position="413"/>
    </location>
</feature>
<reference evidence="9 10" key="1">
    <citation type="submission" date="2019-02" db="EMBL/GenBank/DDBJ databases">
        <title>Deep-cultivation of Planctomycetes and their phenomic and genomic characterization uncovers novel biology.</title>
        <authorList>
            <person name="Wiegand S."/>
            <person name="Jogler M."/>
            <person name="Boedeker C."/>
            <person name="Pinto D."/>
            <person name="Vollmers J."/>
            <person name="Rivas-Marin E."/>
            <person name="Kohn T."/>
            <person name="Peeters S.H."/>
            <person name="Heuer A."/>
            <person name="Rast P."/>
            <person name="Oberbeckmann S."/>
            <person name="Bunk B."/>
            <person name="Jeske O."/>
            <person name="Meyerdierks A."/>
            <person name="Storesund J.E."/>
            <person name="Kallscheuer N."/>
            <person name="Luecker S."/>
            <person name="Lage O.M."/>
            <person name="Pohl T."/>
            <person name="Merkel B.J."/>
            <person name="Hornburger P."/>
            <person name="Mueller R.-W."/>
            <person name="Bruemmer F."/>
            <person name="Labrenz M."/>
            <person name="Spormann A.M."/>
            <person name="Op Den Camp H."/>
            <person name="Overmann J."/>
            <person name="Amann R."/>
            <person name="Jetten M.S.M."/>
            <person name="Mascher T."/>
            <person name="Medema M.H."/>
            <person name="Devos D.P."/>
            <person name="Kaster A.-K."/>
            <person name="Ovreas L."/>
            <person name="Rohde M."/>
            <person name="Galperin M.Y."/>
            <person name="Jogler C."/>
        </authorList>
    </citation>
    <scope>NUCLEOTIDE SEQUENCE [LARGE SCALE GENOMIC DNA]</scope>
    <source>
        <strain evidence="9 10">CA85</strain>
    </source>
</reference>
<sequence>MLDVMENRKKLLLAGILCLIAAGMGFGVRTGLLEVWSGQYGFTMTELGKITGGGLVGFGCVILFAGFLIDTIGYKRLMQIALMCHLISAVMLFFATPVFNASGKEAVYVLLYWSMFIFAIGNGICEGVINPLTATLFPEAKTHYLNILHSGWPAGLVIGGLIVFAKPYVAWEILMATFLIPVVVYGFIITFEPFPKTAAEQGATSYGGMIKRLITPFFLILLFAHACVGYVELGTDSWINKITANILSSAALGTALFIYTSLLMTVLRFFAGPIVHRISSLGLLLASSLIGATGLYLISIGESVEFMFFAATVYAVGKTFLWPTMLGVLGERFPQSATIGMALMGGIGMLSAGALGGPGIGYKQDYAASHELQSAAPETYERVKAPNENQFLFFPPITGIDGAAAAMLADGGEAIESEREIAGDDWTSPKFEEPRKQYEWWQENKEFAEVDAPPVKAANLYGSRWALRVTTLVPLTMAVCYIILLTCFRKPDHVEEEVVEENEAIGAV</sequence>
<keyword evidence="10" id="KW-1185">Reference proteome</keyword>
<feature type="transmembrane region" description="Helical" evidence="7">
    <location>
        <begin position="171"/>
        <end position="192"/>
    </location>
</feature>
<dbReference type="SUPFAM" id="SSF103473">
    <property type="entry name" value="MFS general substrate transporter"/>
    <property type="match status" value="1"/>
</dbReference>
<feature type="transmembrane region" description="Helical" evidence="7">
    <location>
        <begin position="306"/>
        <end position="329"/>
    </location>
</feature>
<feature type="transmembrane region" description="Helical" evidence="7">
    <location>
        <begin position="341"/>
        <end position="362"/>
    </location>
</feature>
<feature type="transmembrane region" description="Helical" evidence="7">
    <location>
        <begin position="111"/>
        <end position="132"/>
    </location>
</feature>
<feature type="transmembrane region" description="Helical" evidence="7">
    <location>
        <begin position="51"/>
        <end position="68"/>
    </location>
</feature>
<organism evidence="9 10">
    <name type="scientific">Allorhodopirellula solitaria</name>
    <dbReference type="NCBI Taxonomy" id="2527987"/>
    <lineage>
        <taxon>Bacteria</taxon>
        <taxon>Pseudomonadati</taxon>
        <taxon>Planctomycetota</taxon>
        <taxon>Planctomycetia</taxon>
        <taxon>Pirellulales</taxon>
        <taxon>Pirellulaceae</taxon>
        <taxon>Allorhodopirellula</taxon>
    </lineage>
</organism>
<dbReference type="InterPro" id="IPR036259">
    <property type="entry name" value="MFS_trans_sf"/>
</dbReference>
<dbReference type="PANTHER" id="PTHR23514:SF3">
    <property type="entry name" value="BYPASS OF STOP CODON PROTEIN 6"/>
    <property type="match status" value="1"/>
</dbReference>
<dbReference type="PROSITE" id="PS50850">
    <property type="entry name" value="MFS"/>
    <property type="match status" value="1"/>
</dbReference>
<protein>
    <submittedName>
        <fullName evidence="9">Major Facilitator Superfamily protein</fullName>
    </submittedName>
</protein>
<comment type="similarity">
    <text evidence="2">Belongs to the major facilitator superfamily.</text>
</comment>
<gene>
    <name evidence="9" type="ORF">CA85_51760</name>
</gene>
<keyword evidence="3" id="KW-0813">Transport</keyword>
<feature type="transmembrane region" description="Helical" evidence="7">
    <location>
        <begin position="80"/>
        <end position="99"/>
    </location>
</feature>
<dbReference type="EMBL" id="SJPK01000039">
    <property type="protein sequence ID" value="TWT51789.1"/>
    <property type="molecule type" value="Genomic_DNA"/>
</dbReference>
<feature type="transmembrane region" description="Helical" evidence="7">
    <location>
        <begin position="465"/>
        <end position="488"/>
    </location>
</feature>
<keyword evidence="5 7" id="KW-1133">Transmembrane helix</keyword>
<dbReference type="Pfam" id="PF07690">
    <property type="entry name" value="MFS_1"/>
    <property type="match status" value="1"/>
</dbReference>
<evidence type="ECO:0000256" key="7">
    <source>
        <dbReference type="SAM" id="Phobius"/>
    </source>
</evidence>
<feature type="transmembrane region" description="Helical" evidence="7">
    <location>
        <begin position="251"/>
        <end position="271"/>
    </location>
</feature>
<dbReference type="Proteomes" id="UP000318053">
    <property type="component" value="Unassembled WGS sequence"/>
</dbReference>
<dbReference type="GO" id="GO:0012505">
    <property type="term" value="C:endomembrane system"/>
    <property type="evidence" value="ECO:0007669"/>
    <property type="project" value="UniProtKB-SubCell"/>
</dbReference>
<comment type="subcellular location">
    <subcellularLocation>
        <location evidence="1">Endomembrane system</location>
        <topology evidence="1">Multi-pass membrane protein</topology>
    </subcellularLocation>
</comment>
<feature type="transmembrane region" description="Helical" evidence="7">
    <location>
        <begin position="144"/>
        <end position="165"/>
    </location>
</feature>
<evidence type="ECO:0000259" key="8">
    <source>
        <dbReference type="PROSITE" id="PS50850"/>
    </source>
</evidence>
<evidence type="ECO:0000256" key="3">
    <source>
        <dbReference type="ARBA" id="ARBA00022448"/>
    </source>
</evidence>
<dbReference type="AlphaFoldDB" id="A0A5C5WNU5"/>
<evidence type="ECO:0000313" key="10">
    <source>
        <dbReference type="Proteomes" id="UP000318053"/>
    </source>
</evidence>